<evidence type="ECO:0000313" key="12">
    <source>
        <dbReference type="EMBL" id="PSC71633.1"/>
    </source>
</evidence>
<dbReference type="SUPFAM" id="SSF51905">
    <property type="entry name" value="FAD/NAD(P)-binding domain"/>
    <property type="match status" value="1"/>
</dbReference>
<evidence type="ECO:0000256" key="9">
    <source>
        <dbReference type="RuleBase" id="RU368016"/>
    </source>
</evidence>
<dbReference type="EMBL" id="LHPF02000014">
    <property type="protein sequence ID" value="PSC71633.1"/>
    <property type="molecule type" value="Genomic_DNA"/>
</dbReference>
<comment type="cofactor">
    <cofactor evidence="9">
        <name>FAD</name>
        <dbReference type="ChEBI" id="CHEBI:57692"/>
    </cofactor>
</comment>
<dbReference type="GO" id="GO:0016020">
    <property type="term" value="C:membrane"/>
    <property type="evidence" value="ECO:0007669"/>
    <property type="project" value="UniProtKB-SubCell"/>
</dbReference>
<dbReference type="OrthoDB" id="5046242at2759"/>
<keyword evidence="9" id="KW-0934">Plastid</keyword>
<organism evidence="12 13">
    <name type="scientific">Micractinium conductrix</name>
    <dbReference type="NCBI Taxonomy" id="554055"/>
    <lineage>
        <taxon>Eukaryota</taxon>
        <taxon>Viridiplantae</taxon>
        <taxon>Chlorophyta</taxon>
        <taxon>core chlorophytes</taxon>
        <taxon>Trebouxiophyceae</taxon>
        <taxon>Chlorellales</taxon>
        <taxon>Chlorellaceae</taxon>
        <taxon>Chlorella clade</taxon>
        <taxon>Micractinium</taxon>
    </lineage>
</organism>
<dbReference type="EC" id="1.3.5.5" evidence="9"/>
<comment type="function">
    <text evidence="9">Converts phytoene into zeta-carotene via the intermediary of phytofluene by the symmetrical introduction of two double bonds at the C-11 and C-11' positions of phytoene with a concomitant isomerization of two neighboring double bonds at the C9 and C9' positions from trans to cis.</text>
</comment>
<evidence type="ECO:0000313" key="13">
    <source>
        <dbReference type="Proteomes" id="UP000239649"/>
    </source>
</evidence>
<keyword evidence="13" id="KW-1185">Reference proteome</keyword>
<keyword evidence="5" id="KW-0957">Chromoplast</keyword>
<evidence type="ECO:0000256" key="7">
    <source>
        <dbReference type="ARBA" id="ARBA00023136"/>
    </source>
</evidence>
<evidence type="ECO:0000256" key="3">
    <source>
        <dbReference type="ARBA" id="ARBA00006046"/>
    </source>
</evidence>
<comment type="catalytic activity">
    <reaction evidence="8 9">
        <text>2 a plastoquinone + 15-cis-phytoene = 9,9',15-tri-cis-zeta-carotene + 2 a plastoquinol</text>
        <dbReference type="Rhea" id="RHEA:30287"/>
        <dbReference type="Rhea" id="RHEA-COMP:9561"/>
        <dbReference type="Rhea" id="RHEA-COMP:9562"/>
        <dbReference type="ChEBI" id="CHEBI:17757"/>
        <dbReference type="ChEBI" id="CHEBI:27787"/>
        <dbReference type="ChEBI" id="CHEBI:48717"/>
        <dbReference type="ChEBI" id="CHEBI:62192"/>
        <dbReference type="EC" id="1.3.5.5"/>
    </reaction>
</comment>
<dbReference type="NCBIfam" id="TIGR02731">
    <property type="entry name" value="phytoene_desat"/>
    <property type="match status" value="1"/>
</dbReference>
<dbReference type="PANTHER" id="PTHR42923:SF45">
    <property type="entry name" value="15-CIS-PHYTOENE DESATURASE, CHLOROPLASTIC_CHROMOPLASTIC"/>
    <property type="match status" value="1"/>
</dbReference>
<dbReference type="InterPro" id="IPR036188">
    <property type="entry name" value="FAD/NAD-bd_sf"/>
</dbReference>
<proteinExistence type="inferred from homology"/>
<evidence type="ECO:0000256" key="4">
    <source>
        <dbReference type="ARBA" id="ARBA00022746"/>
    </source>
</evidence>
<feature type="domain" description="Amine oxidase" evidence="11">
    <location>
        <begin position="104"/>
        <end position="544"/>
    </location>
</feature>
<reference evidence="12 13" key="1">
    <citation type="journal article" date="2018" name="Plant J.">
        <title>Genome sequences of Chlorella sorokiniana UTEX 1602 and Micractinium conductrix SAG 241.80: implications to maltose excretion by a green alga.</title>
        <authorList>
            <person name="Arriola M.B."/>
            <person name="Velmurugan N."/>
            <person name="Zhang Y."/>
            <person name="Plunkett M.H."/>
            <person name="Hondzo H."/>
            <person name="Barney B.M."/>
        </authorList>
    </citation>
    <scope>NUCLEOTIDE SEQUENCE [LARGE SCALE GENOMIC DNA]</scope>
    <source>
        <strain evidence="12 13">SAG 241.80</strain>
    </source>
</reference>
<dbReference type="InterPro" id="IPR014102">
    <property type="entry name" value="Phytoene_desaturase"/>
</dbReference>
<dbReference type="GO" id="GO:0009507">
    <property type="term" value="C:chloroplast"/>
    <property type="evidence" value="ECO:0007669"/>
    <property type="project" value="UniProtKB-SubCell"/>
</dbReference>
<evidence type="ECO:0000256" key="5">
    <source>
        <dbReference type="ARBA" id="ARBA00022904"/>
    </source>
</evidence>
<dbReference type="GO" id="GO:0016117">
    <property type="term" value="P:carotenoid biosynthetic process"/>
    <property type="evidence" value="ECO:0007669"/>
    <property type="project" value="UniProtKB-UniRule"/>
</dbReference>
<dbReference type="FunFam" id="3.50.50.60:FF:000091">
    <property type="entry name" value="15-cis-phytoene desaturase, chloroplastic/chromoplastic"/>
    <property type="match status" value="1"/>
</dbReference>
<comment type="caution">
    <text evidence="12">The sequence shown here is derived from an EMBL/GenBank/DDBJ whole genome shotgun (WGS) entry which is preliminary data.</text>
</comment>
<dbReference type="STRING" id="554055.A0A2P6VC17"/>
<evidence type="ECO:0000259" key="11">
    <source>
        <dbReference type="Pfam" id="PF01593"/>
    </source>
</evidence>
<evidence type="ECO:0000256" key="1">
    <source>
        <dbReference type="ARBA" id="ARBA00004260"/>
    </source>
</evidence>
<dbReference type="PANTHER" id="PTHR42923">
    <property type="entry name" value="PROTOPORPHYRINOGEN OXIDASE"/>
    <property type="match status" value="1"/>
</dbReference>
<evidence type="ECO:0000256" key="10">
    <source>
        <dbReference type="SAM" id="MobiDB-lite"/>
    </source>
</evidence>
<evidence type="ECO:0000256" key="2">
    <source>
        <dbReference type="ARBA" id="ARBA00004900"/>
    </source>
</evidence>
<comment type="similarity">
    <text evidence="3 9">Belongs to the carotenoid/retinoid oxidoreductase family.</text>
</comment>
<name>A0A2P6VC17_9CHLO</name>
<evidence type="ECO:0000256" key="6">
    <source>
        <dbReference type="ARBA" id="ARBA00023002"/>
    </source>
</evidence>
<dbReference type="AlphaFoldDB" id="A0A2P6VC17"/>
<keyword evidence="4 9" id="KW-0125">Carotenoid biosynthesis</keyword>
<feature type="region of interest" description="Disordered" evidence="10">
    <location>
        <begin position="1"/>
        <end position="26"/>
    </location>
</feature>
<dbReference type="InterPro" id="IPR002937">
    <property type="entry name" value="Amino_oxidase"/>
</dbReference>
<dbReference type="Gene3D" id="3.50.50.60">
    <property type="entry name" value="FAD/NAD(P)-binding domain"/>
    <property type="match status" value="1"/>
</dbReference>
<dbReference type="GO" id="GO:0016166">
    <property type="term" value="F:phytoene dehydrogenase activity"/>
    <property type="evidence" value="ECO:0007669"/>
    <property type="project" value="UniProtKB-UniRule"/>
</dbReference>
<keyword evidence="6 9" id="KW-0560">Oxidoreductase</keyword>
<accession>A0A2P6VC17</accession>
<gene>
    <name evidence="12" type="ORF">C2E20_5050</name>
</gene>
<comment type="subcellular location">
    <subcellularLocation>
        <location evidence="9">Plastid</location>
        <location evidence="9">Chloroplast</location>
    </subcellularLocation>
    <subcellularLocation>
        <location evidence="1 9">Plastid</location>
        <location evidence="1 9">Chromoplast</location>
    </subcellularLocation>
    <subcellularLocation>
        <location evidence="9">Membrane</location>
        <topology evidence="9">Peripheral membrane protein</topology>
    </subcellularLocation>
</comment>
<comment type="subunit">
    <text evidence="9">Homotetramer.</text>
</comment>
<sequence length="565" mass="62330">MQACATTSSACAAPAGRTGRSGSSRTTTGGFCAALRGAAVAQGAAGRRATANRSSRLAVQAADFPKPNFEDEKTFQEMAAISAAIKAAPRPKQPLSVVIAGAGLAGLSTAKYLVDAGHKPIILETRDVLGGKVAAWKDEDGDWYETGLHIFFGAYPNLMNLFKELDIEDRLQWKQHSMIFARPDAPGEFSRFDFPDALPAPFNGIFAILRNNQMLSWPEKIQFALGLLPAIVFGQPYVEAQDDKTVTEWMRKQGVPDRVNEEVFIAMAKALNFIDPDELSMICVLIALNRFLQEKHGSKMAFLDGAPPERLCEPVVQYITARGGEVRMKSGIKNIELNEDGSVKQYNLLSGEAITADLYVSAMPVDIVKKLMPEPWGRMDFFKRLDKLVGVPVINIHIWFDRKLTTVDHLLFSRSPLLSVYADMSTTCKEYYDTEKSMLELVFAPAEKWIGRPDEEIIAATMGELERLFPGEIAADGSKAQIRKYKVVKTPLSVYKTIPNCEPCRPTQRTPIRNFYLSGDYTKQRYLASMEGATFSGKLCAQAIAEDWNTSSVLPSQAAKQPAMA</sequence>
<keyword evidence="7 9" id="KW-0472">Membrane</keyword>
<dbReference type="GO" id="GO:0009509">
    <property type="term" value="C:chromoplast"/>
    <property type="evidence" value="ECO:0007669"/>
    <property type="project" value="UniProtKB-SubCell"/>
</dbReference>
<dbReference type="Pfam" id="PF01593">
    <property type="entry name" value="Amino_oxidase"/>
    <property type="match status" value="1"/>
</dbReference>
<dbReference type="UniPathway" id="UPA00803"/>
<comment type="pathway">
    <text evidence="2 9">Carotenoid biosynthesis; lycopene biosynthesis.</text>
</comment>
<evidence type="ECO:0000256" key="8">
    <source>
        <dbReference type="ARBA" id="ARBA00049319"/>
    </source>
</evidence>
<protein>
    <recommendedName>
        <fullName evidence="9">Phytoene dehydrogenase</fullName>
        <ecNumber evidence="9">1.3.5.5</ecNumber>
    </recommendedName>
</protein>
<keyword evidence="9" id="KW-0150">Chloroplast</keyword>
<dbReference type="Proteomes" id="UP000239649">
    <property type="component" value="Unassembled WGS sequence"/>
</dbReference>
<dbReference type="InterPro" id="IPR050464">
    <property type="entry name" value="Zeta_carotene_desat/Oxidored"/>
</dbReference>